<dbReference type="OrthoDB" id="3187690at2"/>
<dbReference type="EMBL" id="FQVN01000011">
    <property type="protein sequence ID" value="SHG62913.1"/>
    <property type="molecule type" value="Genomic_DNA"/>
</dbReference>
<proteinExistence type="predicted"/>
<evidence type="ECO:0000313" key="2">
    <source>
        <dbReference type="EMBL" id="SHG62913.1"/>
    </source>
</evidence>
<dbReference type="AlphaFoldDB" id="A0A1M5LEW0"/>
<dbReference type="NCBIfam" id="TIGR02547">
    <property type="entry name" value="casA_cse1"/>
    <property type="match status" value="1"/>
</dbReference>
<dbReference type="STRING" id="2017.SAMN05444320_11168"/>
<protein>
    <submittedName>
        <fullName evidence="2">CRISPR system Cascade subunit CasA</fullName>
    </submittedName>
</protein>
<reference evidence="2 3" key="1">
    <citation type="submission" date="2016-11" db="EMBL/GenBank/DDBJ databases">
        <authorList>
            <person name="Jaros S."/>
            <person name="Januszkiewicz K."/>
            <person name="Wedrychowicz H."/>
        </authorList>
    </citation>
    <scope>NUCLEOTIDE SEQUENCE [LARGE SCALE GENOMIC DNA]</scope>
    <source>
        <strain evidence="2 3">DSM 44523</strain>
    </source>
</reference>
<keyword evidence="3" id="KW-1185">Reference proteome</keyword>
<evidence type="ECO:0000313" key="3">
    <source>
        <dbReference type="Proteomes" id="UP000184501"/>
    </source>
</evidence>
<evidence type="ECO:0000256" key="1">
    <source>
        <dbReference type="SAM" id="MobiDB-lite"/>
    </source>
</evidence>
<accession>A0A1M5LEW0</accession>
<feature type="region of interest" description="Disordered" evidence="1">
    <location>
        <begin position="207"/>
        <end position="234"/>
    </location>
</feature>
<gene>
    <name evidence="2" type="ORF">SAMN05444320_11168</name>
</gene>
<dbReference type="Proteomes" id="UP000184501">
    <property type="component" value="Unassembled WGS sequence"/>
</dbReference>
<organism evidence="2 3">
    <name type="scientific">Streptoalloteichus hindustanus</name>
    <dbReference type="NCBI Taxonomy" id="2017"/>
    <lineage>
        <taxon>Bacteria</taxon>
        <taxon>Bacillati</taxon>
        <taxon>Actinomycetota</taxon>
        <taxon>Actinomycetes</taxon>
        <taxon>Pseudonocardiales</taxon>
        <taxon>Pseudonocardiaceae</taxon>
        <taxon>Streptoalloteichus</taxon>
    </lineage>
</organism>
<dbReference type="Pfam" id="PF09481">
    <property type="entry name" value="CRISPR_Cse1"/>
    <property type="match status" value="1"/>
</dbReference>
<sequence length="526" mass="58807">MEFNLARKPWIPVVDLDGNDDAVSLIDVLRRAHELRRILAEAPAVTAALHRIVLAMAHRVYGPPSREAWKQLWKDDAFPVEPLEEYLEEYADHFDLFHPERPFLQCPDLVVCGYSTPAKLVAYRSSGNNATLFDQTLASDRSLLEPGEAARWLVTLHAYDPGGLKTPFLKEKSSERAPCNFFGCVLVEGDSLKQTLLLNMPVYNPKSEEPSMTTAEDAPAWERKPPVPQPQVRTPRGWTDLLTWPSRRVLLSRTADNMVDGVVITPGTRLRADLSDVELMAAFGRTATRVSKRGQKPFTSYGPWQAVQLEALRGVWRHSQELLLARTNVRRRPEPLEHVAGMVEQGIIPESTVYTIRVFGQQLNKKGAVVERWLEETVPAPVSLLRAEHDRAGRIIGHAVFLADEVGSALRKMERDYHAELSADPSSDLELAYWPKLTAPFAVFLSSLGEAMEERRSETPAAEVWARAVGRVARVAAIQWADGTPRRERSLLAAAEHLGNFTGRLSWLLKRFHASIAGFTAAEGAQ</sequence>
<name>A0A1M5LEW0_STRHI</name>
<dbReference type="RefSeq" id="WP_073488755.1">
    <property type="nucleotide sequence ID" value="NZ_FQVN01000011.1"/>
</dbReference>
<dbReference type="InterPro" id="IPR013381">
    <property type="entry name" value="CRISPR-assoc_prot_Cse1"/>
</dbReference>